<feature type="transmembrane region" description="Helical" evidence="1">
    <location>
        <begin position="42"/>
        <end position="65"/>
    </location>
</feature>
<keyword evidence="1" id="KW-0812">Transmembrane</keyword>
<evidence type="ECO:0000256" key="1">
    <source>
        <dbReference type="SAM" id="Phobius"/>
    </source>
</evidence>
<keyword evidence="1" id="KW-0472">Membrane</keyword>
<reference evidence="2" key="1">
    <citation type="journal article" date="2020" name="mSystems">
        <title>Genome- and Community-Level Interaction Insights into Carbon Utilization and Element Cycling Functions of Hydrothermarchaeota in Hydrothermal Sediment.</title>
        <authorList>
            <person name="Zhou Z."/>
            <person name="Liu Y."/>
            <person name="Xu W."/>
            <person name="Pan J."/>
            <person name="Luo Z.H."/>
            <person name="Li M."/>
        </authorList>
    </citation>
    <scope>NUCLEOTIDE SEQUENCE [LARGE SCALE GENOMIC DNA]</scope>
    <source>
        <strain evidence="2">HyVt-76</strain>
    </source>
</reference>
<gene>
    <name evidence="2" type="ORF">ENL21_08680</name>
</gene>
<name>A0A7V5LKM0_CALAY</name>
<protein>
    <submittedName>
        <fullName evidence="2">Uncharacterized protein</fullName>
    </submittedName>
</protein>
<dbReference type="Proteomes" id="UP000886111">
    <property type="component" value="Unassembled WGS sequence"/>
</dbReference>
<feature type="transmembrane region" description="Helical" evidence="1">
    <location>
        <begin position="71"/>
        <end position="88"/>
    </location>
</feature>
<proteinExistence type="predicted"/>
<dbReference type="EMBL" id="DRTD01000642">
    <property type="protein sequence ID" value="HHE55843.1"/>
    <property type="molecule type" value="Genomic_DNA"/>
</dbReference>
<sequence length="103" mass="11842">MAQKCPSCGTSVSKKWLLLGSPDQPYQCVQCKAWLGFTWKRYLVSFLAGLIGALPILLVFFYQFVSWKLFLFYYLVILLLDALLVLNMPGQFRIEVKNQQVEG</sequence>
<keyword evidence="1" id="KW-1133">Transmembrane helix</keyword>
<dbReference type="AlphaFoldDB" id="A0A7V5LKM0"/>
<organism evidence="2">
    <name type="scientific">Caldithrix abyssi</name>
    <dbReference type="NCBI Taxonomy" id="187145"/>
    <lineage>
        <taxon>Bacteria</taxon>
        <taxon>Pseudomonadati</taxon>
        <taxon>Calditrichota</taxon>
        <taxon>Calditrichia</taxon>
        <taxon>Calditrichales</taxon>
        <taxon>Calditrichaceae</taxon>
        <taxon>Caldithrix</taxon>
    </lineage>
</organism>
<comment type="caution">
    <text evidence="2">The sequence shown here is derived from an EMBL/GenBank/DDBJ whole genome shotgun (WGS) entry which is preliminary data.</text>
</comment>
<evidence type="ECO:0000313" key="2">
    <source>
        <dbReference type="EMBL" id="HHE55843.1"/>
    </source>
</evidence>
<feature type="non-terminal residue" evidence="2">
    <location>
        <position position="103"/>
    </location>
</feature>
<accession>A0A7V5LKM0</accession>